<dbReference type="Pfam" id="PF00109">
    <property type="entry name" value="ketoacyl-synt"/>
    <property type="match status" value="1"/>
</dbReference>
<dbReference type="Gene3D" id="3.10.129.110">
    <property type="entry name" value="Polyketide synthase dehydratase"/>
    <property type="match status" value="1"/>
</dbReference>
<dbReference type="SUPFAM" id="SSF47336">
    <property type="entry name" value="ACP-like"/>
    <property type="match status" value="1"/>
</dbReference>
<dbReference type="InterPro" id="IPR014043">
    <property type="entry name" value="Acyl_transferase_dom"/>
</dbReference>
<dbReference type="Gene3D" id="3.40.366.10">
    <property type="entry name" value="Malonyl-Coenzyme A Acyl Carrier Protein, domain 2"/>
    <property type="match status" value="1"/>
</dbReference>
<evidence type="ECO:0008006" key="12">
    <source>
        <dbReference type="Google" id="ProtNLM"/>
    </source>
</evidence>
<dbReference type="PROSITE" id="PS52004">
    <property type="entry name" value="KS3_2"/>
    <property type="match status" value="1"/>
</dbReference>
<dbReference type="SMART" id="SM00825">
    <property type="entry name" value="PKS_KS"/>
    <property type="match status" value="1"/>
</dbReference>
<dbReference type="PANTHER" id="PTHR45681">
    <property type="entry name" value="POLYKETIDE SYNTHASE 44-RELATED"/>
    <property type="match status" value="1"/>
</dbReference>
<gene>
    <name evidence="10" type="ORF">ACEWY4_018996</name>
</gene>
<accession>A0ABD1JET7</accession>
<dbReference type="InterPro" id="IPR011032">
    <property type="entry name" value="GroES-like_sf"/>
</dbReference>
<dbReference type="EMBL" id="JBHFQA010000016">
    <property type="protein sequence ID" value="KAL2085676.1"/>
    <property type="molecule type" value="Genomic_DNA"/>
</dbReference>
<dbReference type="InterPro" id="IPR057326">
    <property type="entry name" value="KR_dom"/>
</dbReference>
<name>A0ABD1JET7_9TELE</name>
<dbReference type="InterPro" id="IPR049551">
    <property type="entry name" value="PKS_DH_C"/>
</dbReference>
<dbReference type="InterPro" id="IPR050444">
    <property type="entry name" value="Polyketide_Synthase"/>
</dbReference>
<dbReference type="InterPro" id="IPR032821">
    <property type="entry name" value="PKS_assoc"/>
</dbReference>
<sequence length="2094" mass="230081">MGDIAVVGIGCSFPGGEGLDNFWRVLVEGKNCAVEIPDERFDCSQWYDPDDSKPGKTRTKRAAFINGFNEFDHKFFGITDAEADHMDPQHKLLLQCSYRALEDAGIPMEKASGTRTGVYIGLMNKDYEIRLSRSSQIINHYFSTGTAMSVAANRISYTFNFTGPSFALDCACSSSLVALHSACQGIRQGDCDMALCGGVSCIFEPNTFVALSKAKMISPEGTSKPFSNKADGYGRGEGCGIVLLKPLERALMDSDHIWGVISKTAVNQDGRTVTPITKPSMIQQEELLTRIYSTERDLTSVQYIEAHGTGTPVGDPIEAGSISKVIAKARPTGSGQIYMGSVKGNIGHTESAAGVAGLIKVLLMMKHETIVPSVFYTKDGSSIDAKALNVIVPSQPEKWEAPSTGRAAGINNFGFGGTNAHVIVKQYNQVETLDEEVKKSQHIFVLSAVSEKSLTSMIADMAEHLNKNTTADILSLAYTSACKRTHLKHKYRKAFRTSTLTDLGEQLKSSLDKKIIPSKQDARLVFIFCGNGVAYKSMCSQLLEEEPVFRQKIKEIEVVFQHYQCLHIVDALGKDSGEELDFSKPDVVQPLLFAVQVAIATLLKHWGVRPDAILGHSVGEVAAAHCSGLLSLEDAVKVIYYRSVLQNKVTGGKMLVVSNMAVTGVLQYLPSFSGKICLAAQNSPTSCTLSGDAESILALHQTLSNSTNSKTLFLHVLDVPAAYHSHMMDPILTEVENSIGNLGANKMDTELYSTVSGKLADKHDFCTGTYWCRNIREPVEFEKALTAAAKDKRNAVLVEIGPRRALYRNIMETLGNDSVVLSSAQPEKDHETLLTTLSKLFELGVSVNWHEFYGGKQIIPTALPRYQFDCVKKLMTFSCASEGMARNHPILKQAGKEANEFNCDLSTEELSYLSQHKNSGVPIIPGALYVEMGLASYIASAKPVAPLNTLQLSINFLSPFLLTKHQPELKVSLEPVEHETLFKIHSGSTIFASGNIERRTGQVVDERNISIECISKRCTSVVKPDELYTKLDMGGFQYGGVFRNKGDIFCGVEFREAYSVVTVPEELLCQLHDFCIHPVILDYLMQMTLITNPQANVIRPSFPAAIGSIVVIEPLQDKMIIFLRVTDMTRDHFEICGCLTDTEGRVLLEVKHLIVKYVGSLSQVVDEYFFHNNYNNISQDSELPFAETALVFSDQNAISAALKPYLGSGSKYISSKYANTVLTEGAAALFAKMHISDVRKKFKDILFLWGNEDLSGQTADDVLSNMARSCDIFRQIVLELRKMGFSNSVRVVTCQSSETTVDNIRSGFVLIGLTRSCATEISEFMFQLIDIGSVSAKDIRALCQVLTSYPSSEYPELVVKDGQILQPQIVHTTLPGTVGQEKRAHCSQAKSFTLQTADPFKMTSLSAVHSDEEARPIPEKNVEVQLNKLCVHSSDYYPVSVSDHKFGETFYWNKHTNQSHNLLALDFSGIVTAVGKGVSKLKVGDQIAACYPVTASSRVVIPGDACYRTKKLPFLKDLPCVSYYMVVWRVLHSTLPKLKWSGKLGIISSVPDSGLVKALTLVANKCGWNAFVSTELSGPLQDLNKFHAVILLPNKTQVMKASTLAGVENVVIVCDSKLSHPVSQNLLRADNGIACIQTIEMSSILSKGSIRANQPRIYKWLKALHLDRKLLPLPTTTFQRGTTGSIDLLTLDEPDSYFAIRTMPMVVLNEDSGNHAISDIPLLPKEHRLFHKNCVYIVTGGLTGLGFETVRFIAESGGGNIVILSRRSPSTEMQGEIDAIKQQCGAVIVSLQCDIAVAEQVKNSVITIEESFPSCPIKGIFHSAVVLHDALIGSLDKSLYEKVMKPKVNGALNLHNSTKHCNLEYFVCYSSVSSFLGNASQTNYAAANSFLDTFCHYRRRLGLAAQSINWGALNLGLLLNKEHLKKILETKGLMVMEKPEILQSLEQCLLLNQPQQVICKFNLKTLHHHRFLQNPSLSKRLASLVIGDLTDAEMSDPQAALKELPFAPHEFVKAILSKTLGMDHDELNDEVFLSALGVDSMLGLTLQNHIFQERGVNIPLVKLLDPNCTVASLAAMLMENAQEGSEDNNYETSL</sequence>
<comment type="caution">
    <text evidence="10">The sequence shown here is derived from an EMBL/GenBank/DDBJ whole genome shotgun (WGS) entry which is preliminary data.</text>
</comment>
<dbReference type="Pfam" id="PF16197">
    <property type="entry name" value="KAsynt_C_assoc"/>
    <property type="match status" value="1"/>
</dbReference>
<dbReference type="InterPro" id="IPR036291">
    <property type="entry name" value="NAD(P)-bd_dom_sf"/>
</dbReference>
<proteinExistence type="predicted"/>
<dbReference type="InterPro" id="IPR049552">
    <property type="entry name" value="PKS_DH_N"/>
</dbReference>
<dbReference type="InterPro" id="IPR014031">
    <property type="entry name" value="Ketoacyl_synth_C"/>
</dbReference>
<reference evidence="10 11" key="1">
    <citation type="submission" date="2024-09" db="EMBL/GenBank/DDBJ databases">
        <title>A chromosome-level genome assembly of Gray's grenadier anchovy, Coilia grayii.</title>
        <authorList>
            <person name="Fu Z."/>
        </authorList>
    </citation>
    <scope>NUCLEOTIDE SEQUENCE [LARGE SCALE GENOMIC DNA]</scope>
    <source>
        <strain evidence="10">G4</strain>
        <tissue evidence="10">Muscle</tissue>
    </source>
</reference>
<dbReference type="SMART" id="SM00826">
    <property type="entry name" value="PKS_DH"/>
    <property type="match status" value="1"/>
</dbReference>
<dbReference type="InterPro" id="IPR020807">
    <property type="entry name" value="PKS_DH"/>
</dbReference>
<dbReference type="SUPFAM" id="SSF50129">
    <property type="entry name" value="GroES-like"/>
    <property type="match status" value="1"/>
</dbReference>
<dbReference type="Gene3D" id="3.90.180.10">
    <property type="entry name" value="Medium-chain alcohol dehydrogenases, catalytic domain"/>
    <property type="match status" value="1"/>
</dbReference>
<protein>
    <recommendedName>
        <fullName evidence="12">Carrier domain-containing protein</fullName>
    </recommendedName>
</protein>
<evidence type="ECO:0000256" key="2">
    <source>
        <dbReference type="ARBA" id="ARBA00022450"/>
    </source>
</evidence>
<dbReference type="InterPro" id="IPR014030">
    <property type="entry name" value="Ketoacyl_synth_N"/>
</dbReference>
<dbReference type="InterPro" id="IPR016039">
    <property type="entry name" value="Thiolase-like"/>
</dbReference>
<dbReference type="Pfam" id="PF21089">
    <property type="entry name" value="PKS_DH_N"/>
    <property type="match status" value="1"/>
</dbReference>
<dbReference type="InterPro" id="IPR020841">
    <property type="entry name" value="PKS_Beta-ketoAc_synthase_dom"/>
</dbReference>
<keyword evidence="3" id="KW-0597">Phosphoprotein</keyword>
<dbReference type="SMART" id="SM00827">
    <property type="entry name" value="PKS_AT"/>
    <property type="match status" value="1"/>
</dbReference>
<evidence type="ECO:0000256" key="4">
    <source>
        <dbReference type="ARBA" id="ARBA00022679"/>
    </source>
</evidence>
<evidence type="ECO:0000256" key="5">
    <source>
        <dbReference type="ARBA" id="ARBA00048404"/>
    </source>
</evidence>
<dbReference type="Pfam" id="PF00698">
    <property type="entry name" value="Acyl_transf_1"/>
    <property type="match status" value="1"/>
</dbReference>
<keyword evidence="2" id="KW-0596">Phosphopantetheine</keyword>
<dbReference type="SMART" id="SM00822">
    <property type="entry name" value="PKS_KR"/>
    <property type="match status" value="1"/>
</dbReference>
<evidence type="ECO:0000256" key="1">
    <source>
        <dbReference type="ARBA" id="ARBA00005194"/>
    </source>
</evidence>
<dbReference type="InterPro" id="IPR013968">
    <property type="entry name" value="PKS_KR"/>
</dbReference>
<evidence type="ECO:0000259" key="7">
    <source>
        <dbReference type="PROSITE" id="PS50075"/>
    </source>
</evidence>
<evidence type="ECO:0000259" key="9">
    <source>
        <dbReference type="PROSITE" id="PS52019"/>
    </source>
</evidence>
<organism evidence="10 11">
    <name type="scientific">Coilia grayii</name>
    <name type="common">Gray's grenadier anchovy</name>
    <dbReference type="NCBI Taxonomy" id="363190"/>
    <lineage>
        <taxon>Eukaryota</taxon>
        <taxon>Metazoa</taxon>
        <taxon>Chordata</taxon>
        <taxon>Craniata</taxon>
        <taxon>Vertebrata</taxon>
        <taxon>Euteleostomi</taxon>
        <taxon>Actinopterygii</taxon>
        <taxon>Neopterygii</taxon>
        <taxon>Teleostei</taxon>
        <taxon>Clupei</taxon>
        <taxon>Clupeiformes</taxon>
        <taxon>Clupeoidei</taxon>
        <taxon>Engraulidae</taxon>
        <taxon>Coilinae</taxon>
        <taxon>Coilia</taxon>
    </lineage>
</organism>
<dbReference type="InterPro" id="IPR018201">
    <property type="entry name" value="Ketoacyl_synth_AS"/>
</dbReference>
<dbReference type="Pfam" id="PF02801">
    <property type="entry name" value="Ketoacyl-synt_C"/>
    <property type="match status" value="1"/>
</dbReference>
<evidence type="ECO:0000256" key="3">
    <source>
        <dbReference type="ARBA" id="ARBA00022553"/>
    </source>
</evidence>
<dbReference type="SUPFAM" id="SSF55048">
    <property type="entry name" value="Probable ACP-binding domain of malonyl-CoA ACP transacylase"/>
    <property type="match status" value="1"/>
</dbReference>
<dbReference type="Gene3D" id="1.10.1200.10">
    <property type="entry name" value="ACP-like"/>
    <property type="match status" value="1"/>
</dbReference>
<dbReference type="InterPro" id="IPR001227">
    <property type="entry name" value="Ac_transferase_dom_sf"/>
</dbReference>
<dbReference type="Gene3D" id="3.30.70.3290">
    <property type="match status" value="1"/>
</dbReference>
<dbReference type="Pfam" id="PF00550">
    <property type="entry name" value="PP-binding"/>
    <property type="match status" value="1"/>
</dbReference>
<dbReference type="Gene3D" id="3.40.50.720">
    <property type="entry name" value="NAD(P)-binding Rossmann-like Domain"/>
    <property type="match status" value="2"/>
</dbReference>
<feature type="domain" description="Carrier" evidence="7">
    <location>
        <begin position="2006"/>
        <end position="2081"/>
    </location>
</feature>
<dbReference type="SUPFAM" id="SSF53901">
    <property type="entry name" value="Thiolase-like"/>
    <property type="match status" value="2"/>
</dbReference>
<dbReference type="Pfam" id="PF08659">
    <property type="entry name" value="KR"/>
    <property type="match status" value="1"/>
</dbReference>
<dbReference type="InterPro" id="IPR036736">
    <property type="entry name" value="ACP-like_sf"/>
</dbReference>
<dbReference type="Gene3D" id="3.40.47.10">
    <property type="match status" value="1"/>
</dbReference>
<dbReference type="GO" id="GO:0004314">
    <property type="term" value="F:[acyl-carrier-protein] S-malonyltransferase activity"/>
    <property type="evidence" value="ECO:0007669"/>
    <property type="project" value="UniProtKB-EC"/>
</dbReference>
<keyword evidence="4" id="KW-0808">Transferase</keyword>
<dbReference type="PROSITE" id="PS50075">
    <property type="entry name" value="CARRIER"/>
    <property type="match status" value="1"/>
</dbReference>
<evidence type="ECO:0000259" key="8">
    <source>
        <dbReference type="PROSITE" id="PS52004"/>
    </source>
</evidence>
<dbReference type="InterPro" id="IPR016036">
    <property type="entry name" value="Malonyl_transacylase_ACP-bd"/>
</dbReference>
<dbReference type="Pfam" id="PF14765">
    <property type="entry name" value="PS-DH"/>
    <property type="match status" value="1"/>
</dbReference>
<dbReference type="CDD" id="cd00833">
    <property type="entry name" value="PKS"/>
    <property type="match status" value="1"/>
</dbReference>
<evidence type="ECO:0000256" key="6">
    <source>
        <dbReference type="PROSITE-ProRule" id="PRU01363"/>
    </source>
</evidence>
<dbReference type="InterPro" id="IPR049900">
    <property type="entry name" value="PKS_mFAS_DH"/>
</dbReference>
<comment type="catalytic activity">
    <reaction evidence="5">
        <text>holo-[ACP] + malonyl-CoA = malonyl-[ACP] + CoA</text>
        <dbReference type="Rhea" id="RHEA:41792"/>
        <dbReference type="Rhea" id="RHEA-COMP:9623"/>
        <dbReference type="Rhea" id="RHEA-COMP:9685"/>
        <dbReference type="ChEBI" id="CHEBI:57287"/>
        <dbReference type="ChEBI" id="CHEBI:57384"/>
        <dbReference type="ChEBI" id="CHEBI:64479"/>
        <dbReference type="ChEBI" id="CHEBI:78449"/>
        <dbReference type="EC" id="2.3.1.39"/>
    </reaction>
    <physiologicalReaction direction="left-to-right" evidence="5">
        <dbReference type="Rhea" id="RHEA:41793"/>
    </physiologicalReaction>
</comment>
<dbReference type="InterPro" id="IPR042104">
    <property type="entry name" value="PKS_dehydratase_sf"/>
</dbReference>
<dbReference type="SUPFAM" id="SSF51735">
    <property type="entry name" value="NAD(P)-binding Rossmann-fold domains"/>
    <property type="match status" value="1"/>
</dbReference>
<dbReference type="Proteomes" id="UP001591681">
    <property type="component" value="Unassembled WGS sequence"/>
</dbReference>
<feature type="active site" description="Proton acceptor; for dehydratase activity" evidence="6">
    <location>
        <position position="916"/>
    </location>
</feature>
<dbReference type="SUPFAM" id="SSF52151">
    <property type="entry name" value="FabD/lysophospholipase-like"/>
    <property type="match status" value="1"/>
</dbReference>
<dbReference type="InterPro" id="IPR016035">
    <property type="entry name" value="Acyl_Trfase/lysoPLipase"/>
</dbReference>
<dbReference type="GO" id="GO:0032787">
    <property type="term" value="P:monocarboxylic acid metabolic process"/>
    <property type="evidence" value="ECO:0007669"/>
    <property type="project" value="UniProtKB-ARBA"/>
</dbReference>
<evidence type="ECO:0000313" key="10">
    <source>
        <dbReference type="EMBL" id="KAL2085676.1"/>
    </source>
</evidence>
<evidence type="ECO:0000313" key="11">
    <source>
        <dbReference type="Proteomes" id="UP001591681"/>
    </source>
</evidence>
<dbReference type="Gene3D" id="3.30.70.250">
    <property type="entry name" value="Malonyl-CoA ACP transacylase, ACP-binding"/>
    <property type="match status" value="1"/>
</dbReference>
<feature type="region of interest" description="C-terminal hotdog fold" evidence="6">
    <location>
        <begin position="1019"/>
        <end position="1164"/>
    </location>
</feature>
<feature type="domain" description="PKS/mFAS DH" evidence="9">
    <location>
        <begin position="881"/>
        <end position="1164"/>
    </location>
</feature>
<dbReference type="InterPro" id="IPR009081">
    <property type="entry name" value="PP-bd_ACP"/>
</dbReference>
<feature type="region of interest" description="N-terminal hotdog fold" evidence="6">
    <location>
        <begin position="881"/>
        <end position="1003"/>
    </location>
</feature>
<feature type="active site" description="Proton donor; for dehydratase activity" evidence="6">
    <location>
        <position position="1082"/>
    </location>
</feature>
<feature type="domain" description="Ketosynthase family 3 (KS3)" evidence="8">
    <location>
        <begin position="1"/>
        <end position="426"/>
    </location>
</feature>
<dbReference type="PROSITE" id="PS52019">
    <property type="entry name" value="PKS_MFAS_DH"/>
    <property type="match status" value="1"/>
</dbReference>
<keyword evidence="11" id="KW-1185">Reference proteome</keyword>
<dbReference type="PANTHER" id="PTHR45681:SF8">
    <property type="entry name" value="CARRIER DOMAIN-CONTAINING PROTEIN"/>
    <property type="match status" value="1"/>
</dbReference>
<dbReference type="CDD" id="cd05274">
    <property type="entry name" value="KR_FAS_SDR_x"/>
    <property type="match status" value="1"/>
</dbReference>
<dbReference type="PROSITE" id="PS00606">
    <property type="entry name" value="KS3_1"/>
    <property type="match status" value="1"/>
</dbReference>
<comment type="pathway">
    <text evidence="1">Lipid metabolism; fatty acid biosynthesis.</text>
</comment>